<gene>
    <name evidence="3" type="primary">cyp142_1</name>
    <name evidence="3" type="ORF">GCM10020369_44800</name>
</gene>
<dbReference type="PRINTS" id="PR00385">
    <property type="entry name" value="P450"/>
</dbReference>
<dbReference type="CDD" id="cd11033">
    <property type="entry name" value="CYP142-like"/>
    <property type="match status" value="1"/>
</dbReference>
<accession>A0ABP6T369</accession>
<dbReference type="Pfam" id="PF00067">
    <property type="entry name" value="p450"/>
    <property type="match status" value="1"/>
</dbReference>
<keyword evidence="2" id="KW-0479">Metal-binding</keyword>
<keyword evidence="2" id="KW-0349">Heme</keyword>
<reference evidence="4" key="1">
    <citation type="journal article" date="2019" name="Int. J. Syst. Evol. Microbiol.">
        <title>The Global Catalogue of Microorganisms (GCM) 10K type strain sequencing project: providing services to taxonomists for standard genome sequencing and annotation.</title>
        <authorList>
            <consortium name="The Broad Institute Genomics Platform"/>
            <consortium name="The Broad Institute Genome Sequencing Center for Infectious Disease"/>
            <person name="Wu L."/>
            <person name="Ma J."/>
        </authorList>
    </citation>
    <scope>NUCLEOTIDE SEQUENCE [LARGE SCALE GENOMIC DNA]</scope>
    <source>
        <strain evidence="4">JCM 9458</strain>
    </source>
</reference>
<dbReference type="PANTHER" id="PTHR46696">
    <property type="entry name" value="P450, PUTATIVE (EUROFUNG)-RELATED"/>
    <property type="match status" value="1"/>
</dbReference>
<evidence type="ECO:0000313" key="4">
    <source>
        <dbReference type="Proteomes" id="UP001501676"/>
    </source>
</evidence>
<dbReference type="InterPro" id="IPR002397">
    <property type="entry name" value="Cyt_P450_B"/>
</dbReference>
<dbReference type="Proteomes" id="UP001501676">
    <property type="component" value="Unassembled WGS sequence"/>
</dbReference>
<dbReference type="PRINTS" id="PR00359">
    <property type="entry name" value="BP450"/>
</dbReference>
<keyword evidence="2" id="KW-0503">Monooxygenase</keyword>
<comment type="similarity">
    <text evidence="1 2">Belongs to the cytochrome P450 family.</text>
</comment>
<keyword evidence="4" id="KW-1185">Reference proteome</keyword>
<dbReference type="PROSITE" id="PS00086">
    <property type="entry name" value="CYTOCHROME_P450"/>
    <property type="match status" value="1"/>
</dbReference>
<dbReference type="RefSeq" id="WP_345730132.1">
    <property type="nucleotide sequence ID" value="NZ_BAAAYN010000029.1"/>
</dbReference>
<dbReference type="PANTHER" id="PTHR46696:SF4">
    <property type="entry name" value="BIOTIN BIOSYNTHESIS CYTOCHROME P450"/>
    <property type="match status" value="1"/>
</dbReference>
<evidence type="ECO:0000256" key="2">
    <source>
        <dbReference type="RuleBase" id="RU000461"/>
    </source>
</evidence>
<dbReference type="InterPro" id="IPR036396">
    <property type="entry name" value="Cyt_P450_sf"/>
</dbReference>
<evidence type="ECO:0000313" key="3">
    <source>
        <dbReference type="EMBL" id="GAA3390523.1"/>
    </source>
</evidence>
<dbReference type="Gene3D" id="1.10.630.10">
    <property type="entry name" value="Cytochrome P450"/>
    <property type="match status" value="1"/>
</dbReference>
<keyword evidence="2" id="KW-0408">Iron</keyword>
<proteinExistence type="inferred from homology"/>
<dbReference type="InterPro" id="IPR017972">
    <property type="entry name" value="Cyt_P450_CS"/>
</dbReference>
<protein>
    <submittedName>
        <fullName evidence="3">Steroid C26-monooxygenase Cyp142</fullName>
    </submittedName>
</protein>
<dbReference type="EMBL" id="BAAAYN010000029">
    <property type="protein sequence ID" value="GAA3390523.1"/>
    <property type="molecule type" value="Genomic_DNA"/>
</dbReference>
<name>A0ABP6T369_9ACTN</name>
<organism evidence="3 4">
    <name type="scientific">Cryptosporangium minutisporangium</name>
    <dbReference type="NCBI Taxonomy" id="113569"/>
    <lineage>
        <taxon>Bacteria</taxon>
        <taxon>Bacillati</taxon>
        <taxon>Actinomycetota</taxon>
        <taxon>Actinomycetes</taxon>
        <taxon>Cryptosporangiales</taxon>
        <taxon>Cryptosporangiaceae</taxon>
        <taxon>Cryptosporangium</taxon>
    </lineage>
</organism>
<evidence type="ECO:0000256" key="1">
    <source>
        <dbReference type="ARBA" id="ARBA00010617"/>
    </source>
</evidence>
<comment type="caution">
    <text evidence="3">The sequence shown here is derived from an EMBL/GenBank/DDBJ whole genome shotgun (WGS) entry which is preliminary data.</text>
</comment>
<sequence>MTTTETPQLTSGDFWGGDPHSALTWLRANDPVYWDANGGVWGLTRYADIKDASLHPELFSSAGGIRPETPATPMMIDKDDPQHLLRRRLISKGFTPRRVADLRPRIDEITHALLDRICERGACEFVSAVAAWLPLIVIGDQLGVRPERYQDLLRWSDDMMAVQGQRADPVRISRMATAMAESREYFTGVFADRRAAPGDDLIGVLVHAEVDGERLDDETLYFDSLLLLIGGDETTRHVISGGLYQLLAERDHWERLRADRSLLPSAIEEMLRWVTPIRNMARTVTRDVTLHGRELRQGQKVLLLYPSANRDEAVFPDPFRFDPARSPNNHLAFGIGPHFCLGASLARLELESVFTALLDRFPDLHLTGPGEPALRPAMFVSGYETLPVSFTPTAPRGR</sequence>
<dbReference type="InterPro" id="IPR001128">
    <property type="entry name" value="Cyt_P450"/>
</dbReference>
<dbReference type="SUPFAM" id="SSF48264">
    <property type="entry name" value="Cytochrome P450"/>
    <property type="match status" value="1"/>
</dbReference>
<keyword evidence="2" id="KW-0560">Oxidoreductase</keyword>